<comment type="similarity">
    <text evidence="1">Belongs to the PrpD family.</text>
</comment>
<proteinExistence type="inferred from homology"/>
<dbReference type="InterPro" id="IPR045337">
    <property type="entry name" value="MmgE_PrpD_C"/>
</dbReference>
<dbReference type="Gene3D" id="1.10.4100.10">
    <property type="entry name" value="2-methylcitrate dehydratase PrpD"/>
    <property type="match status" value="1"/>
</dbReference>
<dbReference type="Gene3D" id="3.30.1330.120">
    <property type="entry name" value="2-methylcitrate dehydratase PrpD"/>
    <property type="match status" value="1"/>
</dbReference>
<evidence type="ECO:0000313" key="4">
    <source>
        <dbReference type="EMBL" id="ALS23897.1"/>
    </source>
</evidence>
<dbReference type="RefSeq" id="WP_062409712.1">
    <property type="nucleotide sequence ID" value="NZ_CP013652.1"/>
</dbReference>
<evidence type="ECO:0000313" key="5">
    <source>
        <dbReference type="Proteomes" id="UP000061660"/>
    </source>
</evidence>
<dbReference type="Proteomes" id="UP000061660">
    <property type="component" value="Chromosome"/>
</dbReference>
<reference evidence="5" key="1">
    <citation type="submission" date="2015-12" db="EMBL/GenBank/DDBJ databases">
        <title>Complete genome sequences of two moderately thermophilic Paenibacillus species.</title>
        <authorList>
            <person name="Butler R.III."/>
            <person name="Wang J."/>
            <person name="Stark B.C."/>
            <person name="Pombert J.-F."/>
        </authorList>
    </citation>
    <scope>NUCLEOTIDE SEQUENCE [LARGE SCALE GENOMIC DNA]</scope>
    <source>
        <strain evidence="5">32O-Y</strain>
    </source>
</reference>
<dbReference type="GO" id="GO:0016829">
    <property type="term" value="F:lyase activity"/>
    <property type="evidence" value="ECO:0007669"/>
    <property type="project" value="InterPro"/>
</dbReference>
<dbReference type="SUPFAM" id="SSF103378">
    <property type="entry name" value="2-methylcitrate dehydratase PrpD"/>
    <property type="match status" value="1"/>
</dbReference>
<dbReference type="PANTHER" id="PTHR16943:SF8">
    <property type="entry name" value="2-METHYLCITRATE DEHYDRATASE"/>
    <property type="match status" value="1"/>
</dbReference>
<dbReference type="InterPro" id="IPR005656">
    <property type="entry name" value="MmgE_PrpD"/>
</dbReference>
<dbReference type="EMBL" id="CP013652">
    <property type="protein sequence ID" value="ALS23897.1"/>
    <property type="molecule type" value="Genomic_DNA"/>
</dbReference>
<evidence type="ECO:0000259" key="3">
    <source>
        <dbReference type="Pfam" id="PF19305"/>
    </source>
</evidence>
<gene>
    <name evidence="4" type="ORF">IJ22_35590</name>
</gene>
<dbReference type="Pfam" id="PF03972">
    <property type="entry name" value="MmgE_PrpD_N"/>
    <property type="match status" value="1"/>
</dbReference>
<protein>
    <submittedName>
        <fullName evidence="4">MmgE/PrpD family protein</fullName>
    </submittedName>
</protein>
<reference evidence="4 5" key="2">
    <citation type="journal article" date="2016" name="Genome Announc.">
        <title>Complete Genome Sequences of Two Interactive Moderate Thermophiles, Paenibacillus napthalenovorans 32O-Y and Paenibacillus sp. 32O-W.</title>
        <authorList>
            <person name="Butler R.R.III."/>
            <person name="Wang J."/>
            <person name="Stark B.C."/>
            <person name="Pombert J.F."/>
        </authorList>
    </citation>
    <scope>NUCLEOTIDE SEQUENCE [LARGE SCALE GENOMIC DNA]</scope>
    <source>
        <strain evidence="4 5">32O-Y</strain>
    </source>
</reference>
<evidence type="ECO:0000256" key="1">
    <source>
        <dbReference type="ARBA" id="ARBA00006174"/>
    </source>
</evidence>
<dbReference type="OrthoDB" id="9791416at2"/>
<accession>A0A0U2UCA3</accession>
<feature type="domain" description="MmgE/PrpD N-terminal" evidence="2">
    <location>
        <begin position="7"/>
        <end position="250"/>
    </location>
</feature>
<sequence>MNHPTGRLAAFVGNTRYEELSDDVVKKVKECFQDTLGCILEGSKGEEFQKAFTAMNLLGEGSSRIFGTDERTSLQNSVLLHALMAHATEFDDSHKQSKTHPGAVIIPAALGAAWLHGKISGKQLIASIAAGYEVTLRLGKALGAGEHRLKGWHATATCGIFGAAAAAASILGLDAERIMSALGSAGTQAAGIWAFTSDGSMSKPLHAGKAAQGGLISAVLAQTGFTGSRYILEAEDGGFFKAFAPYKTSDWQQELLHGLESPDAYEILNVAYKPYPCCRTTHGAIEAALHIQQKQNVPVEQIKRVVIRTYDVAVKQCGFSEPLNPRLAAFSFAYVVAVALRSKRPIVSADFSEQVFRDTEILELHRKVTVERSEEMDALFPKLWPCEVEVETAAGEIYKHRVDIAKGDPLSPLSDVERVGKFRGCADGVLPPSQIDGIVAAVNHLEDIEDLRPITELLISAKKIT</sequence>
<dbReference type="InterPro" id="IPR045336">
    <property type="entry name" value="MmgE_PrpD_N"/>
</dbReference>
<dbReference type="STRING" id="162209.IJ22_35590"/>
<dbReference type="InterPro" id="IPR036148">
    <property type="entry name" value="MmgE/PrpD_sf"/>
</dbReference>
<dbReference type="AlphaFoldDB" id="A0A0U2UCA3"/>
<dbReference type="KEGG" id="pnp:IJ22_35590"/>
<evidence type="ECO:0000259" key="2">
    <source>
        <dbReference type="Pfam" id="PF03972"/>
    </source>
</evidence>
<dbReference type="InterPro" id="IPR042188">
    <property type="entry name" value="MmgE/PrpD_sf_2"/>
</dbReference>
<dbReference type="InterPro" id="IPR042183">
    <property type="entry name" value="MmgE/PrpD_sf_1"/>
</dbReference>
<dbReference type="Pfam" id="PF19305">
    <property type="entry name" value="MmgE_PrpD_C"/>
    <property type="match status" value="1"/>
</dbReference>
<keyword evidence="5" id="KW-1185">Reference proteome</keyword>
<organism evidence="4 5">
    <name type="scientific">Paenibacillus naphthalenovorans</name>
    <dbReference type="NCBI Taxonomy" id="162209"/>
    <lineage>
        <taxon>Bacteria</taxon>
        <taxon>Bacillati</taxon>
        <taxon>Bacillota</taxon>
        <taxon>Bacilli</taxon>
        <taxon>Bacillales</taxon>
        <taxon>Paenibacillaceae</taxon>
        <taxon>Paenibacillus</taxon>
    </lineage>
</organism>
<name>A0A0U2UCA3_9BACL</name>
<dbReference type="PANTHER" id="PTHR16943">
    <property type="entry name" value="2-METHYLCITRATE DEHYDRATASE-RELATED"/>
    <property type="match status" value="1"/>
</dbReference>
<dbReference type="PATRIC" id="fig|162209.4.peg.3782"/>
<feature type="domain" description="MmgE/PrpD C-terminal" evidence="3">
    <location>
        <begin position="275"/>
        <end position="440"/>
    </location>
</feature>